<dbReference type="InterPro" id="IPR029060">
    <property type="entry name" value="PIN-like_dom_sf"/>
</dbReference>
<dbReference type="SUPFAM" id="SSF88723">
    <property type="entry name" value="PIN domain-like"/>
    <property type="match status" value="1"/>
</dbReference>
<dbReference type="RefSeq" id="WP_048434590.1">
    <property type="nucleotide sequence ID" value="NZ_LWHQ01000002.1"/>
</dbReference>
<dbReference type="GO" id="GO:0003677">
    <property type="term" value="F:DNA binding"/>
    <property type="evidence" value="ECO:0007669"/>
    <property type="project" value="UniProtKB-KW"/>
</dbReference>
<dbReference type="AlphaFoldDB" id="A0A179SL02"/>
<dbReference type="OrthoDB" id="7277438at2"/>
<evidence type="ECO:0000313" key="2">
    <source>
        <dbReference type="Proteomes" id="UP000078316"/>
    </source>
</evidence>
<evidence type="ECO:0000313" key="1">
    <source>
        <dbReference type="EMBL" id="OAS27690.1"/>
    </source>
</evidence>
<protein>
    <submittedName>
        <fullName evidence="1">DNA-binding protein</fullName>
    </submittedName>
</protein>
<proteinExistence type="predicted"/>
<dbReference type="Gene3D" id="3.40.50.1010">
    <property type="entry name" value="5'-nuclease"/>
    <property type="match status" value="1"/>
</dbReference>
<comment type="caution">
    <text evidence="1">The sequence shown here is derived from an EMBL/GenBank/DDBJ whole genome shotgun (WGS) entry which is preliminary data.</text>
</comment>
<dbReference type="Proteomes" id="UP000078316">
    <property type="component" value="Unassembled WGS sequence"/>
</dbReference>
<accession>A0A179SL02</accession>
<gene>
    <name evidence="1" type="ORF">A5481_00835</name>
</gene>
<organism evidence="1 2">
    <name type="scientific">Methylobacterium platani</name>
    <dbReference type="NCBI Taxonomy" id="427683"/>
    <lineage>
        <taxon>Bacteria</taxon>
        <taxon>Pseudomonadati</taxon>
        <taxon>Pseudomonadota</taxon>
        <taxon>Alphaproteobacteria</taxon>
        <taxon>Hyphomicrobiales</taxon>
        <taxon>Methylobacteriaceae</taxon>
        <taxon>Methylobacterium</taxon>
    </lineage>
</organism>
<reference evidence="1 2" key="1">
    <citation type="submission" date="2016-04" db="EMBL/GenBank/DDBJ databases">
        <authorList>
            <person name="Evans L.H."/>
            <person name="Alamgir A."/>
            <person name="Owens N."/>
            <person name="Weber N.D."/>
            <person name="Virtaneva K."/>
            <person name="Barbian K."/>
            <person name="Babar A."/>
            <person name="Rosenke K."/>
        </authorList>
    </citation>
    <scope>NUCLEOTIDE SEQUENCE [LARGE SCALE GENOMIC DNA]</scope>
    <source>
        <strain evidence="1 2">PMB02</strain>
    </source>
</reference>
<sequence>MTSDLHAHLRRRKPEKRRARLVRRPRETLGSIADLSRQPQPALLLDTNIYILNASGRLPGTVAACLDRSRLFHCSVCLSEIAAGIANAALTRGWSTIRDHYATVFASIPTSRLLVPDAATWIDAGLVAGTLARLQDFQREQRKECLNDALIFLTAARAGLPVLTADRADYDLIQQLAPEGRFFSFDL</sequence>
<name>A0A179SL02_9HYPH</name>
<dbReference type="EMBL" id="LWHQ01000002">
    <property type="protein sequence ID" value="OAS27690.1"/>
    <property type="molecule type" value="Genomic_DNA"/>
</dbReference>
<dbReference type="STRING" id="427683.A5481_00835"/>
<keyword evidence="1" id="KW-0238">DNA-binding</keyword>